<name>A0A8D0R8Q5_PIG</name>
<evidence type="ECO:0000313" key="1">
    <source>
        <dbReference type="Ensembl" id="ENSSSCP00025012393.1"/>
    </source>
</evidence>
<evidence type="ECO:0008006" key="3">
    <source>
        <dbReference type="Google" id="ProtNLM"/>
    </source>
</evidence>
<evidence type="ECO:0000313" key="2">
    <source>
        <dbReference type="Proteomes" id="UP000694727"/>
    </source>
</evidence>
<protein>
    <recommendedName>
        <fullName evidence="3">Reverse transcriptase domain-containing protein</fullName>
    </recommendedName>
</protein>
<organism evidence="1 2">
    <name type="scientific">Sus scrofa</name>
    <name type="common">Pig</name>
    <dbReference type="NCBI Taxonomy" id="9823"/>
    <lineage>
        <taxon>Eukaryota</taxon>
        <taxon>Metazoa</taxon>
        <taxon>Chordata</taxon>
        <taxon>Craniata</taxon>
        <taxon>Vertebrata</taxon>
        <taxon>Euteleostomi</taxon>
        <taxon>Mammalia</taxon>
        <taxon>Eutheria</taxon>
        <taxon>Laurasiatheria</taxon>
        <taxon>Artiodactyla</taxon>
        <taxon>Suina</taxon>
        <taxon>Suidae</taxon>
        <taxon>Sus</taxon>
    </lineage>
</organism>
<dbReference type="PANTHER" id="PTHR19446">
    <property type="entry name" value="REVERSE TRANSCRIPTASES"/>
    <property type="match status" value="1"/>
</dbReference>
<dbReference type="Ensembl" id="ENSSSCT00025029204.1">
    <property type="protein sequence ID" value="ENSSSCP00025012393.1"/>
    <property type="gene ID" value="ENSSSCG00025021497.1"/>
</dbReference>
<reference evidence="1" key="1">
    <citation type="submission" date="2025-08" db="UniProtKB">
        <authorList>
            <consortium name="Ensembl"/>
        </authorList>
    </citation>
    <scope>IDENTIFICATION</scope>
</reference>
<proteinExistence type="predicted"/>
<dbReference type="AlphaFoldDB" id="A0A8D0R8Q5"/>
<accession>A0A8D0R8Q5</accession>
<dbReference type="Proteomes" id="UP000694727">
    <property type="component" value="Unplaced"/>
</dbReference>
<sequence>MKEIKDDTNRWKDIPCSWIGRVNIIKMTILPKAIYRFDATPIKLPRTVFTELEQNMLKFVWKHKRPRIAKDILKKKNGTGGIRVLDFSLYYKAKIIKTVWYWHKDRNIDQWNRIESPELNLLTYRQLIYEKRGKDIQWRKDSLFNKWCLENWTATWKIMKLEHSLTPCTKIN</sequence>